<keyword evidence="4" id="KW-1185">Reference proteome</keyword>
<dbReference type="SUPFAM" id="SSF53474">
    <property type="entry name" value="alpha/beta-Hydrolases"/>
    <property type="match status" value="1"/>
</dbReference>
<feature type="region of interest" description="Disordered" evidence="1">
    <location>
        <begin position="230"/>
        <end position="258"/>
    </location>
</feature>
<organism evidence="3 4">
    <name type="scientific">Penicillium chrysogenum</name>
    <name type="common">Penicillium notatum</name>
    <dbReference type="NCBI Taxonomy" id="5076"/>
    <lineage>
        <taxon>Eukaryota</taxon>
        <taxon>Fungi</taxon>
        <taxon>Dikarya</taxon>
        <taxon>Ascomycota</taxon>
        <taxon>Pezizomycotina</taxon>
        <taxon>Eurotiomycetes</taxon>
        <taxon>Eurotiomycetidae</taxon>
        <taxon>Eurotiales</taxon>
        <taxon>Aspergillaceae</taxon>
        <taxon>Penicillium</taxon>
        <taxon>Penicillium chrysogenum species complex</taxon>
    </lineage>
</organism>
<name>A0ABQ8WD42_PENCH</name>
<protein>
    <recommendedName>
        <fullName evidence="2">T6SS Phospholipase effector Tle1-like catalytic domain-containing protein</fullName>
    </recommendedName>
</protein>
<evidence type="ECO:0000256" key="1">
    <source>
        <dbReference type="SAM" id="MobiDB-lite"/>
    </source>
</evidence>
<dbReference type="InterPro" id="IPR018712">
    <property type="entry name" value="Tle1-like_cat"/>
</dbReference>
<sequence length="416" mass="47672">MLDDDGTYQHSYYQPGFGTYVSSTWLSQNPGSLKSRYLRAKDAVTGATYPQHVMASYQWVMRHYSPGDSIYMFGCSRGAFVARILAEMLDHVGLLRSGNDDLIRFAWTTFAYWKKSGTQWNTKPGKRNQQLKHMKSFRETFCRPVPQIRFLGLFDLVNSVPRVEIRRDKLLYPFLMRTSAKVIRHALSIDERRSRVRNELVSDTRPKEAPAQSYWRKQVLRHISRSRREDRQDGFRACNDETSGPGIVGPPPARQESCDSDPFYRTKRFSVGHDVSVGYHVNGHAHGETENTQDVEEVWFPGCHMDIGGGFHLAKNEDWPLSHVPLVWMVQEAQRAGLRFDLNKLKQFNCVEDSTLKTDSAAEHDNAGGQMIGRRENDAGDAYYESHFVHALRSASAMAKSMMTCNIMRVLRGLEY</sequence>
<feature type="domain" description="T6SS Phospholipase effector Tle1-like catalytic" evidence="2">
    <location>
        <begin position="4"/>
        <end position="332"/>
    </location>
</feature>
<gene>
    <name evidence="3" type="ORF">N7505_007354</name>
</gene>
<dbReference type="EMBL" id="JAPVEB010000004">
    <property type="protein sequence ID" value="KAJ5264561.1"/>
    <property type="molecule type" value="Genomic_DNA"/>
</dbReference>
<dbReference type="Proteomes" id="UP001220256">
    <property type="component" value="Unassembled WGS sequence"/>
</dbReference>
<dbReference type="Pfam" id="PF09994">
    <property type="entry name" value="T6SS_Tle1-like_cat"/>
    <property type="match status" value="1"/>
</dbReference>
<accession>A0ABQ8WD42</accession>
<evidence type="ECO:0000313" key="4">
    <source>
        <dbReference type="Proteomes" id="UP001220256"/>
    </source>
</evidence>
<dbReference type="PANTHER" id="PTHR33840">
    <property type="match status" value="1"/>
</dbReference>
<evidence type="ECO:0000313" key="3">
    <source>
        <dbReference type="EMBL" id="KAJ5264561.1"/>
    </source>
</evidence>
<proteinExistence type="predicted"/>
<dbReference type="PANTHER" id="PTHR33840:SF2">
    <property type="entry name" value="TLE1 PHOSPHOLIPASE DOMAIN-CONTAINING PROTEIN"/>
    <property type="match status" value="1"/>
</dbReference>
<evidence type="ECO:0000259" key="2">
    <source>
        <dbReference type="Pfam" id="PF09994"/>
    </source>
</evidence>
<dbReference type="InterPro" id="IPR029058">
    <property type="entry name" value="AB_hydrolase_fold"/>
</dbReference>
<reference evidence="3 4" key="1">
    <citation type="journal article" date="2023" name="IMA Fungus">
        <title>Comparative genomic study of the Penicillium genus elucidates a diverse pangenome and 15 lateral gene transfer events.</title>
        <authorList>
            <person name="Petersen C."/>
            <person name="Sorensen T."/>
            <person name="Nielsen M.R."/>
            <person name="Sondergaard T.E."/>
            <person name="Sorensen J.L."/>
            <person name="Fitzpatrick D.A."/>
            <person name="Frisvad J.C."/>
            <person name="Nielsen K.L."/>
        </authorList>
    </citation>
    <scope>NUCLEOTIDE SEQUENCE [LARGE SCALE GENOMIC DNA]</scope>
    <source>
        <strain evidence="3 4">IBT 3361</strain>
    </source>
</reference>
<comment type="caution">
    <text evidence="3">The sequence shown here is derived from an EMBL/GenBank/DDBJ whole genome shotgun (WGS) entry which is preliminary data.</text>
</comment>